<gene>
    <name evidence="1" type="ORF">A361_28395</name>
</gene>
<proteinExistence type="predicted"/>
<evidence type="ECO:0008006" key="3">
    <source>
        <dbReference type="Google" id="ProtNLM"/>
    </source>
</evidence>
<keyword evidence="1" id="KW-0614">Plasmid</keyword>
<sequence length="176" mass="20181">MKKLGIATIIITSIFILMGCSSKQNATASLKVTEENKSYLEEYDKSLQVYFDQMTSIFKSFNNSLDGLYTEQYSREQFAKSMKDNIEISNTLVSDVESLDVEPELFENHQNLIALINRSHGLLLTAIDMANTEENEIDKNYLRTEYQEIKTNQASINNEWKILRKSLETSDGETPQ</sequence>
<organism evidence="1 2">
    <name type="scientific">Cytobacillus oceanisediminis 2691</name>
    <dbReference type="NCBI Taxonomy" id="1196031"/>
    <lineage>
        <taxon>Bacteria</taxon>
        <taxon>Bacillati</taxon>
        <taxon>Bacillota</taxon>
        <taxon>Bacilli</taxon>
        <taxon>Bacillales</taxon>
        <taxon>Bacillaceae</taxon>
        <taxon>Cytobacillus</taxon>
    </lineage>
</organism>
<evidence type="ECO:0000313" key="1">
    <source>
        <dbReference type="EMBL" id="AND43090.1"/>
    </source>
</evidence>
<dbReference type="EMBL" id="CP015507">
    <property type="protein sequence ID" value="AND43090.1"/>
    <property type="molecule type" value="Genomic_DNA"/>
</dbReference>
<evidence type="ECO:0000313" key="2">
    <source>
        <dbReference type="Proteomes" id="UP000077856"/>
    </source>
</evidence>
<accession>A0A160MI69</accession>
<name>A0A160MI69_9BACI</name>
<reference evidence="1 2" key="1">
    <citation type="submission" date="2016-04" db="EMBL/GenBank/DDBJ databases">
        <title>Complete genome sequence of Bacillus oceanisediminis strain 2691.</title>
        <authorList>
            <person name="Jeong H."/>
            <person name="Kim H.J."/>
            <person name="Lee D.-W."/>
        </authorList>
    </citation>
    <scope>NUCLEOTIDE SEQUENCE [LARGE SCALE GENOMIC DNA]</scope>
    <source>
        <strain evidence="1 2">2691</strain>
        <plasmid evidence="2">pbo1</plasmid>
    </source>
</reference>
<dbReference type="PROSITE" id="PS51257">
    <property type="entry name" value="PROKAR_LIPOPROTEIN"/>
    <property type="match status" value="1"/>
</dbReference>
<dbReference type="RefSeq" id="WP_019380456.1">
    <property type="nucleotide sequence ID" value="NZ_CP015507.1"/>
</dbReference>
<dbReference type="AlphaFoldDB" id="A0A160MI69"/>
<protein>
    <recommendedName>
        <fullName evidence="3">Lipoprotein</fullName>
    </recommendedName>
</protein>
<dbReference type="eggNOG" id="ENOG5031GXV">
    <property type="taxonomic scope" value="Bacteria"/>
</dbReference>
<dbReference type="Proteomes" id="UP000077856">
    <property type="component" value="Plasmid pBO1"/>
</dbReference>
<geneLocation type="plasmid" evidence="2">
    <name>pbo1</name>
</geneLocation>
<dbReference type="KEGG" id="bon:A361_28395"/>